<keyword evidence="2" id="KW-0732">Signal</keyword>
<protein>
    <submittedName>
        <fullName evidence="3">Uncharacterized protein</fullName>
    </submittedName>
</protein>
<organism evidence="3 4">
    <name type="scientific">Pleurodeles waltl</name>
    <name type="common">Iberian ribbed newt</name>
    <dbReference type="NCBI Taxonomy" id="8319"/>
    <lineage>
        <taxon>Eukaryota</taxon>
        <taxon>Metazoa</taxon>
        <taxon>Chordata</taxon>
        <taxon>Craniata</taxon>
        <taxon>Vertebrata</taxon>
        <taxon>Euteleostomi</taxon>
        <taxon>Amphibia</taxon>
        <taxon>Batrachia</taxon>
        <taxon>Caudata</taxon>
        <taxon>Salamandroidea</taxon>
        <taxon>Salamandridae</taxon>
        <taxon>Pleurodelinae</taxon>
        <taxon>Pleurodeles</taxon>
    </lineage>
</organism>
<evidence type="ECO:0000256" key="1">
    <source>
        <dbReference type="SAM" id="Phobius"/>
    </source>
</evidence>
<feature type="chain" id="PRO_5043854727" evidence="2">
    <location>
        <begin position="25"/>
        <end position="88"/>
    </location>
</feature>
<evidence type="ECO:0000313" key="3">
    <source>
        <dbReference type="EMBL" id="KAJ1151985.1"/>
    </source>
</evidence>
<evidence type="ECO:0000313" key="4">
    <source>
        <dbReference type="Proteomes" id="UP001066276"/>
    </source>
</evidence>
<proteinExistence type="predicted"/>
<dbReference type="EMBL" id="JANPWB010000009">
    <property type="protein sequence ID" value="KAJ1151985.1"/>
    <property type="molecule type" value="Genomic_DNA"/>
</dbReference>
<keyword evidence="4" id="KW-1185">Reference proteome</keyword>
<dbReference type="Proteomes" id="UP001066276">
    <property type="component" value="Chromosome 5"/>
</dbReference>
<comment type="caution">
    <text evidence="3">The sequence shown here is derived from an EMBL/GenBank/DDBJ whole genome shotgun (WGS) entry which is preliminary data.</text>
</comment>
<keyword evidence="1" id="KW-0472">Membrane</keyword>
<gene>
    <name evidence="3" type="ORF">NDU88_004764</name>
</gene>
<sequence length="88" mass="8836">MRKLLVLCLAVLALAALLPTQIYCQGNTTTTAAAGSSGTGTTVGSGGTSMSSVTTPMYNTTTKGHGNLLHASSGLFVIVIATSLLYVS</sequence>
<dbReference type="AlphaFoldDB" id="A0AAV7RMF6"/>
<name>A0AAV7RMF6_PLEWA</name>
<accession>A0AAV7RMF6</accession>
<reference evidence="3" key="1">
    <citation type="journal article" date="2022" name="bioRxiv">
        <title>Sequencing and chromosome-scale assembly of the giantPleurodeles waltlgenome.</title>
        <authorList>
            <person name="Brown T."/>
            <person name="Elewa A."/>
            <person name="Iarovenko S."/>
            <person name="Subramanian E."/>
            <person name="Araus A.J."/>
            <person name="Petzold A."/>
            <person name="Susuki M."/>
            <person name="Suzuki K.-i.T."/>
            <person name="Hayashi T."/>
            <person name="Toyoda A."/>
            <person name="Oliveira C."/>
            <person name="Osipova E."/>
            <person name="Leigh N.D."/>
            <person name="Simon A."/>
            <person name="Yun M.H."/>
        </authorList>
    </citation>
    <scope>NUCLEOTIDE SEQUENCE</scope>
    <source>
        <strain evidence="3">20211129_DDA</strain>
        <tissue evidence="3">Liver</tissue>
    </source>
</reference>
<feature type="transmembrane region" description="Helical" evidence="1">
    <location>
        <begin position="68"/>
        <end position="87"/>
    </location>
</feature>
<feature type="signal peptide" evidence="2">
    <location>
        <begin position="1"/>
        <end position="24"/>
    </location>
</feature>
<keyword evidence="1" id="KW-0812">Transmembrane</keyword>
<keyword evidence="1" id="KW-1133">Transmembrane helix</keyword>
<evidence type="ECO:0000256" key="2">
    <source>
        <dbReference type="SAM" id="SignalP"/>
    </source>
</evidence>